<dbReference type="InterPro" id="IPR007624">
    <property type="entry name" value="RNA_pol_sigma70_r3"/>
</dbReference>
<dbReference type="InterPro" id="IPR007627">
    <property type="entry name" value="RNA_pol_sigma70_r2"/>
</dbReference>
<feature type="domain" description="RNA polymerase sigma-70 region 4" evidence="8">
    <location>
        <begin position="241"/>
        <end position="293"/>
    </location>
</feature>
<dbReference type="PRINTS" id="PR00046">
    <property type="entry name" value="SIGMA70FCT"/>
</dbReference>
<dbReference type="InterPro" id="IPR000943">
    <property type="entry name" value="RNA_pol_sigma70"/>
</dbReference>
<keyword evidence="1" id="KW-0805">Transcription regulation</keyword>
<evidence type="ECO:0000313" key="9">
    <source>
        <dbReference type="EMBL" id="OGI87486.1"/>
    </source>
</evidence>
<accession>A0A1F6WZZ7</accession>
<dbReference type="Pfam" id="PF04539">
    <property type="entry name" value="Sigma70_r3"/>
    <property type="match status" value="1"/>
</dbReference>
<comment type="caution">
    <text evidence="9">The sequence shown here is derived from an EMBL/GenBank/DDBJ whole genome shotgun (WGS) entry which is preliminary data.</text>
</comment>
<evidence type="ECO:0000259" key="5">
    <source>
        <dbReference type="Pfam" id="PF00140"/>
    </source>
</evidence>
<dbReference type="Pfam" id="PF00140">
    <property type="entry name" value="Sigma70_r1_2"/>
    <property type="match status" value="1"/>
</dbReference>
<evidence type="ECO:0000259" key="7">
    <source>
        <dbReference type="Pfam" id="PF04542"/>
    </source>
</evidence>
<dbReference type="GO" id="GO:0016987">
    <property type="term" value="F:sigma factor activity"/>
    <property type="evidence" value="ECO:0007669"/>
    <property type="project" value="UniProtKB-KW"/>
</dbReference>
<evidence type="ECO:0000256" key="3">
    <source>
        <dbReference type="ARBA" id="ARBA00023125"/>
    </source>
</evidence>
<feature type="domain" description="RNA polymerase sigma-70 region 1.2" evidence="5">
    <location>
        <begin position="17"/>
        <end position="46"/>
    </location>
</feature>
<feature type="domain" description="RNA polymerase sigma-70 region 2" evidence="7">
    <location>
        <begin position="61"/>
        <end position="122"/>
    </location>
</feature>
<dbReference type="Gene3D" id="1.10.10.10">
    <property type="entry name" value="Winged helix-like DNA-binding domain superfamily/Winged helix DNA-binding domain"/>
    <property type="match status" value="2"/>
</dbReference>
<dbReference type="SUPFAM" id="SSF88659">
    <property type="entry name" value="Sigma3 and sigma4 domains of RNA polymerase sigma factors"/>
    <property type="match status" value="2"/>
</dbReference>
<dbReference type="Gene3D" id="1.10.601.10">
    <property type="entry name" value="RNA Polymerase Primary Sigma Factor"/>
    <property type="match status" value="1"/>
</dbReference>
<dbReference type="Pfam" id="PF04542">
    <property type="entry name" value="Sigma70_r2"/>
    <property type="match status" value="1"/>
</dbReference>
<protein>
    <submittedName>
        <fullName evidence="9">RNA polymerase subunit sigma</fullName>
    </submittedName>
</protein>
<evidence type="ECO:0000256" key="2">
    <source>
        <dbReference type="ARBA" id="ARBA00023082"/>
    </source>
</evidence>
<dbReference type="SUPFAM" id="SSF88946">
    <property type="entry name" value="Sigma2 domain of RNA polymerase sigma factors"/>
    <property type="match status" value="1"/>
</dbReference>
<feature type="domain" description="RNA polymerase sigma-70 region 3" evidence="6">
    <location>
        <begin position="139"/>
        <end position="191"/>
    </location>
</feature>
<dbReference type="Proteomes" id="UP000185809">
    <property type="component" value="Unassembled WGS sequence"/>
</dbReference>
<evidence type="ECO:0000259" key="6">
    <source>
        <dbReference type="Pfam" id="PF04539"/>
    </source>
</evidence>
<evidence type="ECO:0000313" key="10">
    <source>
        <dbReference type="Proteomes" id="UP000185809"/>
    </source>
</evidence>
<dbReference type="CDD" id="cd06171">
    <property type="entry name" value="Sigma70_r4"/>
    <property type="match status" value="1"/>
</dbReference>
<dbReference type="GO" id="GO:0003677">
    <property type="term" value="F:DNA binding"/>
    <property type="evidence" value="ECO:0007669"/>
    <property type="project" value="UniProtKB-KW"/>
</dbReference>
<dbReference type="InterPro" id="IPR009042">
    <property type="entry name" value="RNA_pol_sigma70_r1_2"/>
</dbReference>
<reference evidence="9 10" key="1">
    <citation type="journal article" date="2016" name="Nat. Commun.">
        <title>Thousands of microbial genomes shed light on interconnected biogeochemical processes in an aquifer system.</title>
        <authorList>
            <person name="Anantharaman K."/>
            <person name="Brown C.T."/>
            <person name="Hug L.A."/>
            <person name="Sharon I."/>
            <person name="Castelle C.J."/>
            <person name="Probst A.J."/>
            <person name="Thomas B.C."/>
            <person name="Singh A."/>
            <person name="Wilkins M.J."/>
            <person name="Karaoz U."/>
            <person name="Brodie E.L."/>
            <person name="Williams K.H."/>
            <person name="Hubbard S.S."/>
            <person name="Banfield J.F."/>
        </authorList>
    </citation>
    <scope>NUCLEOTIDE SEQUENCE [LARGE SCALE GENOMIC DNA]</scope>
</reference>
<dbReference type="InterPro" id="IPR050239">
    <property type="entry name" value="Sigma-70_RNA_pol_init_factors"/>
</dbReference>
<dbReference type="InterPro" id="IPR036388">
    <property type="entry name" value="WH-like_DNA-bd_sf"/>
</dbReference>
<dbReference type="EMBL" id="MFUP01000012">
    <property type="protein sequence ID" value="OGI87486.1"/>
    <property type="molecule type" value="Genomic_DNA"/>
</dbReference>
<dbReference type="GO" id="GO:0006352">
    <property type="term" value="P:DNA-templated transcription initiation"/>
    <property type="evidence" value="ECO:0007669"/>
    <property type="project" value="InterPro"/>
</dbReference>
<name>A0A1F6WZZ7_9BACT</name>
<dbReference type="Pfam" id="PF04545">
    <property type="entry name" value="Sigma70_r4"/>
    <property type="match status" value="1"/>
</dbReference>
<dbReference type="InterPro" id="IPR013325">
    <property type="entry name" value="RNA_pol_sigma_r2"/>
</dbReference>
<dbReference type="PANTHER" id="PTHR30603">
    <property type="entry name" value="RNA POLYMERASE SIGMA FACTOR RPO"/>
    <property type="match status" value="1"/>
</dbReference>
<dbReference type="InterPro" id="IPR014284">
    <property type="entry name" value="RNA_pol_sigma-70_dom"/>
</dbReference>
<dbReference type="InterPro" id="IPR013324">
    <property type="entry name" value="RNA_pol_sigma_r3/r4-like"/>
</dbReference>
<evidence type="ECO:0000259" key="8">
    <source>
        <dbReference type="Pfam" id="PF04545"/>
    </source>
</evidence>
<dbReference type="PANTHER" id="PTHR30603:SF47">
    <property type="entry name" value="RNA POLYMERASE SIGMA FACTOR SIGD, CHLOROPLASTIC"/>
    <property type="match status" value="1"/>
</dbReference>
<evidence type="ECO:0000256" key="4">
    <source>
        <dbReference type="ARBA" id="ARBA00023163"/>
    </source>
</evidence>
<keyword evidence="2" id="KW-0731">Sigma factor</keyword>
<dbReference type="AlphaFoldDB" id="A0A1F6WZZ7"/>
<dbReference type="InterPro" id="IPR007630">
    <property type="entry name" value="RNA_pol_sigma70_r4"/>
</dbReference>
<keyword evidence="4" id="KW-0804">Transcription</keyword>
<organism evidence="9 10">
    <name type="scientific">Candidatus Nomurabacteria bacterium RIFCSPLOWO2_01_FULL_33_24</name>
    <dbReference type="NCBI Taxonomy" id="1801765"/>
    <lineage>
        <taxon>Bacteria</taxon>
        <taxon>Candidatus Nomuraibacteriota</taxon>
    </lineage>
</organism>
<dbReference type="NCBIfam" id="TIGR02937">
    <property type="entry name" value="sigma70-ECF"/>
    <property type="match status" value="1"/>
</dbReference>
<keyword evidence="3" id="KW-0238">DNA-binding</keyword>
<evidence type="ECO:0000256" key="1">
    <source>
        <dbReference type="ARBA" id="ARBA00023015"/>
    </source>
</evidence>
<sequence>MRQLKITRSITNQENESLEKYLQEIGGIDLLDPNEEADLAKKIKQDNNDEEAQEAFEKLTKANLRFVISVAKQYQNNGLSLSDLINEGNIGLMKAAKRFDETRGFKFISYAVWWIRQSILVALVEQPRIVRLPLNKVNLINDVEKIFTRLEQEFERKPSSEEMAEVLEVSLEEIEMALRIRARNISIDAPFNDSFLNPFWGSVGEGASEDFSLLNILSNDEEPLDKTMIKNELKEEIKKILKILNKQQKEVVVKYFGLNSSFSQTPGSISDDLDLTPERVRQIIEKAIKRLKKELKPLGSHLRSYLG</sequence>
<proteinExistence type="predicted"/>
<gene>
    <name evidence="9" type="ORF">A2995_01315</name>
</gene>